<evidence type="ECO:0000313" key="1">
    <source>
        <dbReference type="EMBL" id="QIV82825.1"/>
    </source>
</evidence>
<reference evidence="1 2" key="1">
    <citation type="submission" date="2019-04" db="EMBL/GenBank/DDBJ databases">
        <title>Draft, Whole-Genome Sequence of the Anthracene-degrading Mycobacterium frederiksbergense LB501T, Isolated from a Polycyclic Aromatic Hydrocarbon (PAH)-Contaminated Soil.</title>
        <authorList>
            <person name="Augelletti F."/>
        </authorList>
    </citation>
    <scope>NUCLEOTIDE SEQUENCE [LARGE SCALE GENOMIC DNA]</scope>
    <source>
        <strain evidence="1 2">LB 501T</strain>
    </source>
</reference>
<gene>
    <name evidence="1" type="ORF">EXE63_19490</name>
</gene>
<dbReference type="RefSeq" id="WP_168143273.1">
    <property type="nucleotide sequence ID" value="NZ_CP038799.1"/>
</dbReference>
<dbReference type="EMBL" id="CP038799">
    <property type="protein sequence ID" value="QIV82825.1"/>
    <property type="molecule type" value="Genomic_DNA"/>
</dbReference>
<dbReference type="Proteomes" id="UP000501849">
    <property type="component" value="Chromosome"/>
</dbReference>
<sequence>MTGWSNARATFGEDAADGLTVPAGFSRIEAFRAGLAGVEPSVVVDTDSHRNRISGLSFA</sequence>
<evidence type="ECO:0000313" key="2">
    <source>
        <dbReference type="Proteomes" id="UP000501849"/>
    </source>
</evidence>
<accession>A0A6H0S909</accession>
<dbReference type="AlphaFoldDB" id="A0A6H0S909"/>
<name>A0A6H0S909_9MYCO</name>
<protein>
    <submittedName>
        <fullName evidence="1">Uncharacterized protein</fullName>
    </submittedName>
</protein>
<keyword evidence="2" id="KW-1185">Reference proteome</keyword>
<organism evidence="1 2">
    <name type="scientific">Mycolicibacterium frederiksbergense</name>
    <dbReference type="NCBI Taxonomy" id="117567"/>
    <lineage>
        <taxon>Bacteria</taxon>
        <taxon>Bacillati</taxon>
        <taxon>Actinomycetota</taxon>
        <taxon>Actinomycetes</taxon>
        <taxon>Mycobacteriales</taxon>
        <taxon>Mycobacteriaceae</taxon>
        <taxon>Mycolicibacterium</taxon>
    </lineage>
</organism>
<proteinExistence type="predicted"/>
<dbReference type="KEGG" id="mfre:EXE63_19490"/>